<accession>A0A0N4ZQE0</accession>
<sequence length="197" mass="23342">MASKSSDMYGREFLSSKIGKVTNGSYNTKKITLVDFMNNSNVKECQNKNIYEGERHHPDISKYYVKDKEYQKNRNRSKKYYNNNNKGYKNFQVNNKNIDERQQYAKEKYKNECINRDFFAFMSTMESQFYNNCNNINTVSKNPDELPMHKILNLKYDSKYNNPVFIPFFLRKPSVEAMIAMDHVINGNALFSQPKYS</sequence>
<protein>
    <submittedName>
        <fullName evidence="2">Unspecified product</fullName>
    </submittedName>
</protein>
<keyword evidence="1" id="KW-1185">Reference proteome</keyword>
<dbReference type="AlphaFoldDB" id="A0A0N4ZQE0"/>
<organism evidence="1 2">
    <name type="scientific">Parastrongyloides trichosuri</name>
    <name type="common">Possum-specific nematode worm</name>
    <dbReference type="NCBI Taxonomy" id="131310"/>
    <lineage>
        <taxon>Eukaryota</taxon>
        <taxon>Metazoa</taxon>
        <taxon>Ecdysozoa</taxon>
        <taxon>Nematoda</taxon>
        <taxon>Chromadorea</taxon>
        <taxon>Rhabditida</taxon>
        <taxon>Tylenchina</taxon>
        <taxon>Panagrolaimomorpha</taxon>
        <taxon>Strongyloidoidea</taxon>
        <taxon>Strongyloididae</taxon>
        <taxon>Parastrongyloides</taxon>
    </lineage>
</organism>
<proteinExistence type="predicted"/>
<evidence type="ECO:0000313" key="1">
    <source>
        <dbReference type="Proteomes" id="UP000038045"/>
    </source>
</evidence>
<dbReference type="WBParaSite" id="PTRK_0001073800.1">
    <property type="protein sequence ID" value="PTRK_0001073800.1"/>
    <property type="gene ID" value="PTRK_0001073800"/>
</dbReference>
<dbReference type="Proteomes" id="UP000038045">
    <property type="component" value="Unplaced"/>
</dbReference>
<evidence type="ECO:0000313" key="2">
    <source>
        <dbReference type="WBParaSite" id="PTRK_0001073800.1"/>
    </source>
</evidence>
<reference evidence="2" key="1">
    <citation type="submission" date="2017-02" db="UniProtKB">
        <authorList>
            <consortium name="WormBaseParasite"/>
        </authorList>
    </citation>
    <scope>IDENTIFICATION</scope>
</reference>
<name>A0A0N4ZQE0_PARTI</name>